<comment type="subcellular location">
    <subcellularLocation>
        <location evidence="1">Membrane</location>
        <topology evidence="1">Single-pass membrane protein</topology>
    </subcellularLocation>
</comment>
<organism evidence="7 8">
    <name type="scientific">Stenotrophomonas mori</name>
    <dbReference type="NCBI Taxonomy" id="2871096"/>
    <lineage>
        <taxon>Bacteria</taxon>
        <taxon>Pseudomonadati</taxon>
        <taxon>Pseudomonadota</taxon>
        <taxon>Gammaproteobacteria</taxon>
        <taxon>Lysobacterales</taxon>
        <taxon>Lysobacteraceae</taxon>
        <taxon>Stenotrophomonas</taxon>
    </lineage>
</organism>
<keyword evidence="8" id="KW-1185">Reference proteome</keyword>
<evidence type="ECO:0000313" key="8">
    <source>
        <dbReference type="Proteomes" id="UP001431235"/>
    </source>
</evidence>
<keyword evidence="3 5" id="KW-1133">Transmembrane helix</keyword>
<evidence type="ECO:0000256" key="4">
    <source>
        <dbReference type="ARBA" id="ARBA00023136"/>
    </source>
</evidence>
<feature type="domain" description="Translocation and assembly module TamB C-terminal" evidence="6">
    <location>
        <begin position="952"/>
        <end position="1284"/>
    </location>
</feature>
<evidence type="ECO:0000259" key="6">
    <source>
        <dbReference type="Pfam" id="PF04357"/>
    </source>
</evidence>
<evidence type="ECO:0000256" key="1">
    <source>
        <dbReference type="ARBA" id="ARBA00004167"/>
    </source>
</evidence>
<dbReference type="Pfam" id="PF04357">
    <property type="entry name" value="TamB"/>
    <property type="match status" value="1"/>
</dbReference>
<proteinExistence type="predicted"/>
<protein>
    <submittedName>
        <fullName evidence="7">Translocation/assembly module TamB</fullName>
    </submittedName>
</protein>
<name>A0ABT0SHE8_9GAMM</name>
<evidence type="ECO:0000256" key="2">
    <source>
        <dbReference type="ARBA" id="ARBA00022692"/>
    </source>
</evidence>
<dbReference type="PANTHER" id="PTHR36985:SF1">
    <property type="entry name" value="TRANSLOCATION AND ASSEMBLY MODULE SUBUNIT TAMB"/>
    <property type="match status" value="1"/>
</dbReference>
<keyword evidence="2 5" id="KW-0812">Transmembrane</keyword>
<evidence type="ECO:0000313" key="7">
    <source>
        <dbReference type="EMBL" id="MCL7714760.1"/>
    </source>
</evidence>
<dbReference type="EMBL" id="JAIKTS010000002">
    <property type="protein sequence ID" value="MCL7714760.1"/>
    <property type="molecule type" value="Genomic_DNA"/>
</dbReference>
<dbReference type="Proteomes" id="UP001431235">
    <property type="component" value="Unassembled WGS sequence"/>
</dbReference>
<sequence>MSRPSEDLTPEAREARIADLRARRRARLRTLAVRSGIGIAVLVVLVLVGLYWLLQTVAGRDVLLAQVVARLPATSSLTWSKVEGPLAGPLILHDLDFRYDGLHFSAAQAYLDPDIRPLLGRKLRLDALRIRDARLELGPSEDTPFELPRWPDVLPAIELPLALQADTIEVDGLRITQLQQPLIDISRIRGGLEVADGEFAATALAVDSDLGDFHIDGHYRPRQDYRTDLTVRARMAARPGQKAAGLGLVARGDLSHMEVALAGHAPRPLHASLVLDGRQDPVWTVSARSEALDLGQLVPARFLAEAPAPLALDLTARGRGGNAQLQGRVRQGDQELVLAPSSVAIDNQVLTVAPLVAEVFGGSVRLQGTADFSDADNPGFRFAVVASQLTWTPEPDPATDAAPVPMHLKQARLGVAGHLKNWAAVGKAEVAREAQDADLDFDVRGSDQQARIERFKATTPGGTLDLSGSAAWQPALAWDVDARLAGFDPGYFLPGWEGDLSGTLASTGTQLPSPPGSDALRLQATLDLPRLHGRLRGRGVDARAKGTLQGTQGEGDLHLVLGDSRVEAKGKVGDRLDVDATLEPLRLSDLLPEATGSLAGTLRLRGTPAQPDITAHLRGSGLQWEDWKADQVSLEGHLPWKGGDGTLQLQAAAVEAGMLLDSVRVEARGSLQDLRLDAATRNELGALSLGGSVRQAGQAWRGELGTLRIAPVKGEPWQLRQAAGFSVQDGAIRLDDTCLGADTGGALCVSADWPRAGLAVRGDALPLTLVQPWLPPNEGRRIHLRGEVTLDGSLRPRGEAWEGSFKVASPDGGVRLGDNARGELLHYDNFSINVDMQPGSIQGYLGVGFKGDGFIDARVQTGWEPGAALTGELYMNMARLYWIELFSPDLVRPKGLVEGHVSLRGTRSQPLLGGEARLSDFTGEFPALGLTLSEGVGEFTAQSDGSARIRASAKTGGEGALQVDGGLSWFGDAQPLQLHIHGDNVLLANTSEMRVVANPDLEFTLAGTAMELRGSVHVPEADLDLERLDRGTSVSEDIVVRDPVDPEEGPSSPLDMDLTVSLGDKVRMNGFGLKGALTGKMQVRARPGHEMTANGGLEVGGRYKAYGQDLTITDGQLLWNHGIVSDPRINIKAQREIGEVTAGIHVSGRAQAPRVDVWSDPAMSQSEALAYLVLGRSLSMASSDQAQQVNAASAALSAGSGLLAAQVGAKLGLDDAGVSQSRALGGSVIGVGKYITPKLYVGYGVSLIGSGSVLTLKYLLRRGFDVEVESSTVENRGSVNWRTEK</sequence>
<dbReference type="PANTHER" id="PTHR36985">
    <property type="entry name" value="TRANSLOCATION AND ASSEMBLY MODULE SUBUNIT TAMB"/>
    <property type="match status" value="1"/>
</dbReference>
<gene>
    <name evidence="7" type="ORF">K5L01_08900</name>
</gene>
<feature type="transmembrane region" description="Helical" evidence="5">
    <location>
        <begin position="31"/>
        <end position="54"/>
    </location>
</feature>
<evidence type="ECO:0000256" key="3">
    <source>
        <dbReference type="ARBA" id="ARBA00022989"/>
    </source>
</evidence>
<comment type="caution">
    <text evidence="7">The sequence shown here is derived from an EMBL/GenBank/DDBJ whole genome shotgun (WGS) entry which is preliminary data.</text>
</comment>
<keyword evidence="4 5" id="KW-0472">Membrane</keyword>
<dbReference type="InterPro" id="IPR007452">
    <property type="entry name" value="TamB_C"/>
</dbReference>
<accession>A0ABT0SHE8</accession>
<reference evidence="7 8" key="1">
    <citation type="submission" date="2021-08" db="EMBL/GenBank/DDBJ databases">
        <title>Novel members of of the genus Stenotrophomonas from differernt environment.</title>
        <authorList>
            <person name="Deng Y."/>
        </authorList>
    </citation>
    <scope>NUCLEOTIDE SEQUENCE [LARGE SCALE GENOMIC DNA]</scope>
    <source>
        <strain evidence="7 8">CPCC 101365</strain>
    </source>
</reference>
<dbReference type="RefSeq" id="WP_425603870.1">
    <property type="nucleotide sequence ID" value="NZ_JAIKTS010000002.1"/>
</dbReference>
<evidence type="ECO:0000256" key="5">
    <source>
        <dbReference type="SAM" id="Phobius"/>
    </source>
</evidence>